<organism evidence="1">
    <name type="scientific">unidentified microorganism</name>
    <dbReference type="NCBI Taxonomy" id="81726"/>
    <lineage>
        <taxon>unclassified sequences</taxon>
        <taxon>environmental samples</taxon>
    </lineage>
</organism>
<sequence>MEIIAGTRAAIGVQITIDGQPARFIADGHTAELVVHIGAQKEVFQPVEYDGDTAKFLLTATDTADLKERKYDGQLAFSVRVYINGDPEQKEVPIHREPLTVLEE</sequence>
<accession>Q2YI78</accession>
<dbReference type="AlphaFoldDB" id="Q2YI78"/>
<dbReference type="EMBL" id="AM050331">
    <property type="protein sequence ID" value="CAJ19125.1"/>
    <property type="molecule type" value="Genomic_DNA"/>
</dbReference>
<proteinExistence type="predicted"/>
<protein>
    <submittedName>
        <fullName evidence="1">Uncharacterized protein</fullName>
    </submittedName>
</protein>
<name>Q2YI78_9ZZZZ</name>
<reference evidence="1" key="1">
    <citation type="journal article" date="2005" name="Environ. Microbiol.">
        <title>Novel hydrolase diversity retrieved from a metagenome library of bovine rumen microflora.</title>
        <authorList>
            <person name="Ferrer M."/>
            <person name="Golyshina O.V."/>
            <person name="Chernikova T.N."/>
            <person name="Khachane A.N."/>
            <person name="Reyes-Duarte D."/>
            <person name="Santos V.A.P.M.D."/>
            <person name="Strompl C."/>
            <person name="Elborough K."/>
            <person name="Jarvis G."/>
            <person name="Neef A."/>
            <person name="Yakimov M.M."/>
            <person name="Timmis K.N."/>
            <person name="Golyshin P.N."/>
        </authorList>
    </citation>
    <scope>NUCLEOTIDE SEQUENCE</scope>
</reference>
<evidence type="ECO:0000313" key="1">
    <source>
        <dbReference type="EMBL" id="CAJ19125.1"/>
    </source>
</evidence>